<proteinExistence type="predicted"/>
<dbReference type="PATRIC" id="fig|292.27.peg.3765"/>
<evidence type="ECO:0000313" key="2">
    <source>
        <dbReference type="Proteomes" id="UP000036338"/>
    </source>
</evidence>
<protein>
    <submittedName>
        <fullName evidence="1">Uncharacterized protein</fullName>
    </submittedName>
</protein>
<sequence length="61" mass="6846">MSASGVRRFGLPERIVDHPGLITMSMRELDRLKVVEAVVEQHLMPWRAADGRCASTAMPIR</sequence>
<dbReference type="AlphaFoldDB" id="A0A0J5WU90"/>
<evidence type="ECO:0000313" key="1">
    <source>
        <dbReference type="EMBL" id="KML55408.1"/>
    </source>
</evidence>
<dbReference type="Proteomes" id="UP000036338">
    <property type="component" value="Unassembled WGS sequence"/>
</dbReference>
<accession>A0A0J5WU90</accession>
<dbReference type="EMBL" id="LDWR01000031">
    <property type="protein sequence ID" value="KML55408.1"/>
    <property type="molecule type" value="Genomic_DNA"/>
</dbReference>
<organism evidence="1 2">
    <name type="scientific">Burkholderia cepacia</name>
    <name type="common">Pseudomonas cepacia</name>
    <dbReference type="NCBI Taxonomy" id="292"/>
    <lineage>
        <taxon>Bacteria</taxon>
        <taxon>Pseudomonadati</taxon>
        <taxon>Pseudomonadota</taxon>
        <taxon>Betaproteobacteria</taxon>
        <taxon>Burkholderiales</taxon>
        <taxon>Burkholderiaceae</taxon>
        <taxon>Burkholderia</taxon>
        <taxon>Burkholderia cepacia complex</taxon>
    </lineage>
</organism>
<reference evidence="1 2" key="1">
    <citation type="submission" date="2015-05" db="EMBL/GenBank/DDBJ databases">
        <title>Draft genome of Burkholderia cepacia LK29.</title>
        <authorList>
            <person name="Chan X.Y."/>
        </authorList>
    </citation>
    <scope>NUCLEOTIDE SEQUENCE [LARGE SCALE GENOMIC DNA]</scope>
    <source>
        <strain evidence="1 2">LK29</strain>
    </source>
</reference>
<gene>
    <name evidence="1" type="ORF">VL15_18590</name>
</gene>
<name>A0A0J5WU90_BURCE</name>
<comment type="caution">
    <text evidence="1">The sequence shown here is derived from an EMBL/GenBank/DDBJ whole genome shotgun (WGS) entry which is preliminary data.</text>
</comment>